<dbReference type="EMBL" id="JAIWYP010000010">
    <property type="protein sequence ID" value="KAH3752463.1"/>
    <property type="molecule type" value="Genomic_DNA"/>
</dbReference>
<proteinExistence type="predicted"/>
<organism evidence="1 2">
    <name type="scientific">Dreissena polymorpha</name>
    <name type="common">Zebra mussel</name>
    <name type="synonym">Mytilus polymorpha</name>
    <dbReference type="NCBI Taxonomy" id="45954"/>
    <lineage>
        <taxon>Eukaryota</taxon>
        <taxon>Metazoa</taxon>
        <taxon>Spiralia</taxon>
        <taxon>Lophotrochozoa</taxon>
        <taxon>Mollusca</taxon>
        <taxon>Bivalvia</taxon>
        <taxon>Autobranchia</taxon>
        <taxon>Heteroconchia</taxon>
        <taxon>Euheterodonta</taxon>
        <taxon>Imparidentia</taxon>
        <taxon>Neoheterodontei</taxon>
        <taxon>Myida</taxon>
        <taxon>Dreissenoidea</taxon>
        <taxon>Dreissenidae</taxon>
        <taxon>Dreissena</taxon>
    </lineage>
</organism>
<evidence type="ECO:0000313" key="1">
    <source>
        <dbReference type="EMBL" id="KAH3752463.1"/>
    </source>
</evidence>
<dbReference type="AlphaFoldDB" id="A0A9D4DP14"/>
<protein>
    <submittedName>
        <fullName evidence="1">Uncharacterized protein</fullName>
    </submittedName>
</protein>
<evidence type="ECO:0000313" key="2">
    <source>
        <dbReference type="Proteomes" id="UP000828390"/>
    </source>
</evidence>
<keyword evidence="2" id="KW-1185">Reference proteome</keyword>
<gene>
    <name evidence="1" type="ORF">DPMN_187080</name>
</gene>
<reference evidence="1" key="1">
    <citation type="journal article" date="2019" name="bioRxiv">
        <title>The Genome of the Zebra Mussel, Dreissena polymorpha: A Resource for Invasive Species Research.</title>
        <authorList>
            <person name="McCartney M.A."/>
            <person name="Auch B."/>
            <person name="Kono T."/>
            <person name="Mallez S."/>
            <person name="Zhang Y."/>
            <person name="Obille A."/>
            <person name="Becker A."/>
            <person name="Abrahante J.E."/>
            <person name="Garbe J."/>
            <person name="Badalamenti J.P."/>
            <person name="Herman A."/>
            <person name="Mangelson H."/>
            <person name="Liachko I."/>
            <person name="Sullivan S."/>
            <person name="Sone E.D."/>
            <person name="Koren S."/>
            <person name="Silverstein K.A.T."/>
            <person name="Beckman K.B."/>
            <person name="Gohl D.M."/>
        </authorList>
    </citation>
    <scope>NUCLEOTIDE SEQUENCE</scope>
    <source>
        <strain evidence="1">Duluth1</strain>
        <tissue evidence="1">Whole animal</tissue>
    </source>
</reference>
<accession>A0A9D4DP14</accession>
<dbReference type="Proteomes" id="UP000828390">
    <property type="component" value="Unassembled WGS sequence"/>
</dbReference>
<sequence>MRLMTAVDAALASDILLTNSKLQNLLLDGTYTGDCFLQLPVSLQCISLQDGECSSEWLSSLLIKLSELDHSVQCELWDFVVKSRGEDCGTGSKTHVSNLRSKLLSCDMSKIKLFVKTGSKELFVIFRDTSIGILGLRNADCVLQTSDILPTLSKLETLYLQGTYTGHCDLQLPASLNCISLLTGECSSEWLCSLLIKLSELDHPVECVLWDIVVQSDSNTHVSNLRSKLLSCDMSKIKLLVNSGSKELFVIFRDTSIGILDLRNADCVSHTSDILPTLSKLEKLYLRGTYTGHCDLQLLASLNCISLETGECSSEWLCSLLIKLSELDHSVQCELWDIVVQSDSNTHVSNLRSKLLSCDMSKIELLVNSGSKELFVIFRDTSIGKLDLNNADCGSHTSDILPTLSKLETLYLQGTYTGHCDLQLPASLNCISLLTGECSSEWLCSLLIKLSELDHPVVCVLWDIVVQSDSNTHVSNLRSKLLSCDMSKIKLFVKTGSKELFEIFRDTSIGILDLRNADFVSHTSDIIPTISKLEKID</sequence>
<name>A0A9D4DP14_DREPO</name>
<comment type="caution">
    <text evidence="1">The sequence shown here is derived from an EMBL/GenBank/DDBJ whole genome shotgun (WGS) entry which is preliminary data.</text>
</comment>
<reference evidence="1" key="2">
    <citation type="submission" date="2020-11" db="EMBL/GenBank/DDBJ databases">
        <authorList>
            <person name="McCartney M.A."/>
            <person name="Auch B."/>
            <person name="Kono T."/>
            <person name="Mallez S."/>
            <person name="Becker A."/>
            <person name="Gohl D.M."/>
            <person name="Silverstein K.A.T."/>
            <person name="Koren S."/>
            <person name="Bechman K.B."/>
            <person name="Herman A."/>
            <person name="Abrahante J.E."/>
            <person name="Garbe J."/>
        </authorList>
    </citation>
    <scope>NUCLEOTIDE SEQUENCE</scope>
    <source>
        <strain evidence="1">Duluth1</strain>
        <tissue evidence="1">Whole animal</tissue>
    </source>
</reference>